<evidence type="ECO:0000313" key="2">
    <source>
        <dbReference type="Proteomes" id="UP001159428"/>
    </source>
</evidence>
<sequence>FRELLDILNKENLTDDEISAFETKAQSWGKQMVKMSGTGPGYSQTIIITPYMYSFVYHVPVMLHNHGSLKMFSGQGVEKKNDDLRCYFHRKINRWDAATNLLLVEKRQEELREEERAKQPYEKR</sequence>
<dbReference type="Proteomes" id="UP001159428">
    <property type="component" value="Unassembled WGS sequence"/>
</dbReference>
<feature type="non-terminal residue" evidence="1">
    <location>
        <position position="124"/>
    </location>
</feature>
<reference evidence="1 2" key="1">
    <citation type="submission" date="2022-05" db="EMBL/GenBank/DDBJ databases">
        <authorList>
            <consortium name="Genoscope - CEA"/>
            <person name="William W."/>
        </authorList>
    </citation>
    <scope>NUCLEOTIDE SEQUENCE [LARGE SCALE GENOMIC DNA]</scope>
</reference>
<name>A0AAU9Y2Z6_9CNID</name>
<feature type="non-terminal residue" evidence="1">
    <location>
        <position position="1"/>
    </location>
</feature>
<dbReference type="AlphaFoldDB" id="A0AAU9Y2Z6"/>
<dbReference type="EMBL" id="CALNXJ010000125">
    <property type="protein sequence ID" value="CAH3165906.1"/>
    <property type="molecule type" value="Genomic_DNA"/>
</dbReference>
<accession>A0AAU9Y2Z6</accession>
<comment type="caution">
    <text evidence="1">The sequence shown here is derived from an EMBL/GenBank/DDBJ whole genome shotgun (WGS) entry which is preliminary data.</text>
</comment>
<evidence type="ECO:0000313" key="1">
    <source>
        <dbReference type="EMBL" id="CAH3165906.1"/>
    </source>
</evidence>
<gene>
    <name evidence="1" type="ORF">PMEA_00004427</name>
</gene>
<proteinExistence type="predicted"/>
<organism evidence="1 2">
    <name type="scientific">Pocillopora meandrina</name>
    <dbReference type="NCBI Taxonomy" id="46732"/>
    <lineage>
        <taxon>Eukaryota</taxon>
        <taxon>Metazoa</taxon>
        <taxon>Cnidaria</taxon>
        <taxon>Anthozoa</taxon>
        <taxon>Hexacorallia</taxon>
        <taxon>Scleractinia</taxon>
        <taxon>Astrocoeniina</taxon>
        <taxon>Pocilloporidae</taxon>
        <taxon>Pocillopora</taxon>
    </lineage>
</organism>
<protein>
    <submittedName>
        <fullName evidence="1">Uncharacterized protein</fullName>
    </submittedName>
</protein>
<keyword evidence="2" id="KW-1185">Reference proteome</keyword>